<dbReference type="Proteomes" id="UP000274756">
    <property type="component" value="Unassembled WGS sequence"/>
</dbReference>
<dbReference type="InterPro" id="IPR003021">
    <property type="entry name" value="Rad1_Rec1_Rad17"/>
</dbReference>
<dbReference type="CDD" id="cd00577">
    <property type="entry name" value="PCNA"/>
    <property type="match status" value="1"/>
</dbReference>
<dbReference type="GO" id="GO:0000077">
    <property type="term" value="P:DNA damage checkpoint signaling"/>
    <property type="evidence" value="ECO:0007669"/>
    <property type="project" value="InterPro"/>
</dbReference>
<dbReference type="PANTHER" id="PTHR10870:SF0">
    <property type="entry name" value="CELL CYCLE CHECKPOINT PROTEIN RAD1"/>
    <property type="match status" value="1"/>
</dbReference>
<comment type="subcellular location">
    <subcellularLocation>
        <location evidence="1">Nucleus</location>
    </subcellularLocation>
</comment>
<evidence type="ECO:0000256" key="2">
    <source>
        <dbReference type="ARBA" id="ARBA00010991"/>
    </source>
</evidence>
<evidence type="ECO:0000256" key="3">
    <source>
        <dbReference type="ARBA" id="ARBA00022763"/>
    </source>
</evidence>
<evidence type="ECO:0000256" key="5">
    <source>
        <dbReference type="ARBA" id="ARBA00023242"/>
    </source>
</evidence>
<dbReference type="SUPFAM" id="SSF55979">
    <property type="entry name" value="DNA clamp"/>
    <property type="match status" value="1"/>
</dbReference>
<dbReference type="PRINTS" id="PR01245">
    <property type="entry name" value="RAD1REC1"/>
</dbReference>
<dbReference type="OrthoDB" id="337581at2759"/>
<name>A0A0N4UIZ4_DRAME</name>
<dbReference type="Gene3D" id="3.70.10.10">
    <property type="match status" value="1"/>
</dbReference>
<protein>
    <submittedName>
        <fullName evidence="9">Proliferating cell nuclear antigen</fullName>
    </submittedName>
</protein>
<dbReference type="Pfam" id="PF02144">
    <property type="entry name" value="Rad1"/>
    <property type="match status" value="1"/>
</dbReference>
<dbReference type="PANTHER" id="PTHR10870">
    <property type="entry name" value="CELL CYCLE CHECKPOINT PROTEIN RAD1"/>
    <property type="match status" value="1"/>
</dbReference>
<accession>A0A0N4UIZ4</accession>
<dbReference type="InterPro" id="IPR003011">
    <property type="entry name" value="Cell_cycle_checkpoint_Rad1"/>
</dbReference>
<organism evidence="7 9">
    <name type="scientific">Dracunculus medinensis</name>
    <name type="common">Guinea worm</name>
    <dbReference type="NCBI Taxonomy" id="318479"/>
    <lineage>
        <taxon>Eukaryota</taxon>
        <taxon>Metazoa</taxon>
        <taxon>Ecdysozoa</taxon>
        <taxon>Nematoda</taxon>
        <taxon>Chromadorea</taxon>
        <taxon>Rhabditida</taxon>
        <taxon>Spirurina</taxon>
        <taxon>Dracunculoidea</taxon>
        <taxon>Dracunculidae</taxon>
        <taxon>Dracunculus</taxon>
    </lineage>
</organism>
<reference evidence="9" key="1">
    <citation type="submission" date="2017-02" db="UniProtKB">
        <authorList>
            <consortium name="WormBaseParasite"/>
        </authorList>
    </citation>
    <scope>IDENTIFICATION</scope>
</reference>
<dbReference type="PRINTS" id="PR01246">
    <property type="entry name" value="RAD1REPAIR"/>
</dbReference>
<keyword evidence="8" id="KW-1185">Reference proteome</keyword>
<keyword evidence="3" id="KW-0227">DNA damage</keyword>
<dbReference type="GO" id="GO:0006281">
    <property type="term" value="P:DNA repair"/>
    <property type="evidence" value="ECO:0007669"/>
    <property type="project" value="UniProtKB-KW"/>
</dbReference>
<gene>
    <name evidence="6" type="ORF">DME_LOCUS1865</name>
</gene>
<keyword evidence="4" id="KW-0234">DNA repair</keyword>
<dbReference type="InterPro" id="IPR046938">
    <property type="entry name" value="DNA_clamp_sf"/>
</dbReference>
<evidence type="ECO:0000313" key="8">
    <source>
        <dbReference type="Proteomes" id="UP000274756"/>
    </source>
</evidence>
<reference evidence="6 8" key="2">
    <citation type="submission" date="2018-11" db="EMBL/GenBank/DDBJ databases">
        <authorList>
            <consortium name="Pathogen Informatics"/>
        </authorList>
    </citation>
    <scope>NUCLEOTIDE SEQUENCE [LARGE SCALE GENOMIC DNA]</scope>
</reference>
<evidence type="ECO:0000256" key="4">
    <source>
        <dbReference type="ARBA" id="ARBA00023204"/>
    </source>
</evidence>
<proteinExistence type="inferred from homology"/>
<keyword evidence="5" id="KW-0539">Nucleus</keyword>
<dbReference type="WBParaSite" id="DME_0000759801-mRNA-1">
    <property type="protein sequence ID" value="DME_0000759801-mRNA-1"/>
    <property type="gene ID" value="DME_0000759801"/>
</dbReference>
<dbReference type="EMBL" id="UYYG01000035">
    <property type="protein sequence ID" value="VDN51892.1"/>
    <property type="molecule type" value="Genomic_DNA"/>
</dbReference>
<dbReference type="Proteomes" id="UP000038040">
    <property type="component" value="Unplaced"/>
</dbReference>
<dbReference type="AlphaFoldDB" id="A0A0N4UIZ4"/>
<evidence type="ECO:0000256" key="1">
    <source>
        <dbReference type="ARBA" id="ARBA00004123"/>
    </source>
</evidence>
<evidence type="ECO:0000313" key="9">
    <source>
        <dbReference type="WBParaSite" id="DME_0000759801-mRNA-1"/>
    </source>
</evidence>
<dbReference type="STRING" id="318479.A0A0N4UIZ4"/>
<comment type="similarity">
    <text evidence="2">Belongs to the rad1 family.</text>
</comment>
<evidence type="ECO:0000313" key="6">
    <source>
        <dbReference type="EMBL" id="VDN51892.1"/>
    </source>
</evidence>
<dbReference type="GO" id="GO:0030896">
    <property type="term" value="C:checkpoint clamp complex"/>
    <property type="evidence" value="ECO:0007669"/>
    <property type="project" value="TreeGrafter"/>
</dbReference>
<sequence length="272" mass="30921">MDSSRDEMAAQESTVELKMDNTRDLHQVVKALLFKESGIIDVSENGLRIIVDDQNCFQAIAYIKNEIFSSFVLRAENATFRTSMAILADCLNVFGVPGNTTLKMIYAGQAEPLKLMLEKDGIVVKSMIKTQNPGTILDFDFDASDVATKVIMKPLKLKEVFHELDMSSASIGIKITHRLLCFSTEGDLGKIKTEFPQHSEQIERLECENNVEFKYRLNLLKRLTPALNICQKVSIRINSRGILSLQFMIEHSENNHIFIEFFVSLHFIFSYL</sequence>
<evidence type="ECO:0000313" key="7">
    <source>
        <dbReference type="Proteomes" id="UP000038040"/>
    </source>
</evidence>